<evidence type="ECO:0000313" key="1">
    <source>
        <dbReference type="EMBL" id="SDA67283.1"/>
    </source>
</evidence>
<accession>A0A1G5XA09</accession>
<organism evidence="1 2">
    <name type="scientific">Algoriphagus alkaliphilus</name>
    <dbReference type="NCBI Taxonomy" id="279824"/>
    <lineage>
        <taxon>Bacteria</taxon>
        <taxon>Pseudomonadati</taxon>
        <taxon>Bacteroidota</taxon>
        <taxon>Cytophagia</taxon>
        <taxon>Cytophagales</taxon>
        <taxon>Cyclobacteriaceae</taxon>
        <taxon>Algoriphagus</taxon>
    </lineage>
</organism>
<protein>
    <submittedName>
        <fullName evidence="1">Uncharacterized protein</fullName>
    </submittedName>
</protein>
<proteinExistence type="predicted"/>
<keyword evidence="2" id="KW-1185">Reference proteome</keyword>
<sequence length="194" mass="21410">MALLPMSCGLFCGNDSCGCGPVSKPREFVIESIATRTVDGSGNEIPKTQNRNFDQIFISLEIKDIKFNSQAKVEWEGLRNPGFAFACSPAPDTSKNELNLIEIINEGEFTLADGTKYPIGEKITSLVGINRVFNNGVVPIAEFTGLGRKLTFEDSFKIGLLQNPGKELQLKFTIRLVFDDAQEFLLTDQILNVQ</sequence>
<name>A0A1G5XA09_9BACT</name>
<dbReference type="Proteomes" id="UP000198756">
    <property type="component" value="Unassembled WGS sequence"/>
</dbReference>
<dbReference type="EMBL" id="FMXE01000009">
    <property type="protein sequence ID" value="SDA67283.1"/>
    <property type="molecule type" value="Genomic_DNA"/>
</dbReference>
<gene>
    <name evidence="1" type="ORF">SAMN03080617_01644</name>
</gene>
<reference evidence="2" key="1">
    <citation type="submission" date="2016-10" db="EMBL/GenBank/DDBJ databases">
        <authorList>
            <person name="Varghese N."/>
            <person name="Submissions S."/>
        </authorList>
    </citation>
    <scope>NUCLEOTIDE SEQUENCE [LARGE SCALE GENOMIC DNA]</scope>
    <source>
        <strain evidence="2">DSM 22703</strain>
    </source>
</reference>
<dbReference type="AlphaFoldDB" id="A0A1G5XA09"/>
<dbReference type="STRING" id="279824.SAMN03080617_01644"/>
<evidence type="ECO:0000313" key="2">
    <source>
        <dbReference type="Proteomes" id="UP000198756"/>
    </source>
</evidence>